<reference evidence="2 3" key="1">
    <citation type="submission" date="2015-09" db="EMBL/GenBank/DDBJ databases">
        <title>Genome sequence of Oxobacter pfennigii DSM 3222.</title>
        <authorList>
            <person name="Poehlein A."/>
            <person name="Bengelsdorf F.R."/>
            <person name="Schiel-Bengelsdorf B."/>
            <person name="Duerre P."/>
            <person name="Daniel R."/>
        </authorList>
    </citation>
    <scope>NUCLEOTIDE SEQUENCE [LARGE SCALE GENOMIC DNA]</scope>
    <source>
        <strain evidence="2 3">DSM 3222</strain>
    </source>
</reference>
<dbReference type="InterPro" id="IPR012504">
    <property type="entry name" value="Spore_YabP"/>
</dbReference>
<dbReference type="EMBL" id="LKET01000051">
    <property type="protein sequence ID" value="KPU42778.1"/>
    <property type="molecule type" value="Genomic_DNA"/>
</dbReference>
<dbReference type="PIRSF" id="PIRSF011576">
    <property type="entry name" value="YabP"/>
    <property type="match status" value="1"/>
</dbReference>
<dbReference type="RefSeq" id="WP_083480023.1">
    <property type="nucleotide sequence ID" value="NZ_LKET01000051.1"/>
</dbReference>
<dbReference type="Proteomes" id="UP000050326">
    <property type="component" value="Unassembled WGS sequence"/>
</dbReference>
<dbReference type="InterPro" id="IPR038705">
    <property type="entry name" value="YabP_sf"/>
</dbReference>
<protein>
    <submittedName>
        <fullName evidence="2">Spore protein YabP</fullName>
    </submittedName>
</protein>
<dbReference type="GO" id="GO:0030435">
    <property type="term" value="P:sporulation resulting in formation of a cellular spore"/>
    <property type="evidence" value="ECO:0007669"/>
    <property type="project" value="InterPro"/>
</dbReference>
<comment type="caution">
    <text evidence="2">The sequence shown here is derived from an EMBL/GenBank/DDBJ whole genome shotgun (WGS) entry which is preliminary data.</text>
</comment>
<dbReference type="AlphaFoldDB" id="A0A0P8WKE6"/>
<dbReference type="NCBIfam" id="TIGR02892">
    <property type="entry name" value="spore_yabP"/>
    <property type="match status" value="1"/>
</dbReference>
<dbReference type="Gene3D" id="2.60.40.2000">
    <property type="match status" value="1"/>
</dbReference>
<feature type="region of interest" description="Disordered" evidence="1">
    <location>
        <begin position="1"/>
        <end position="23"/>
    </location>
</feature>
<evidence type="ECO:0000313" key="2">
    <source>
        <dbReference type="EMBL" id="KPU42778.1"/>
    </source>
</evidence>
<gene>
    <name evidence="2" type="primary">yabP</name>
    <name evidence="2" type="ORF">OXPF_35410</name>
</gene>
<accession>A0A0P8WKE6</accession>
<dbReference type="Pfam" id="PF07873">
    <property type="entry name" value="YabP"/>
    <property type="match status" value="1"/>
</dbReference>
<sequence>MDERNRVKPELKPQSSRILKGDRKHSYSLENREKMVLSGVLNVESFNEGEIMLETELGMLSIKGSALHMSKLNLETGDLLINGSIDSCVYSEKQDFKTKGAGILSKLFK</sequence>
<dbReference type="STRING" id="36849.OXPF_35410"/>
<organism evidence="2 3">
    <name type="scientific">Oxobacter pfennigii</name>
    <dbReference type="NCBI Taxonomy" id="36849"/>
    <lineage>
        <taxon>Bacteria</taxon>
        <taxon>Bacillati</taxon>
        <taxon>Bacillota</taxon>
        <taxon>Clostridia</taxon>
        <taxon>Eubacteriales</taxon>
        <taxon>Clostridiaceae</taxon>
        <taxon>Oxobacter</taxon>
    </lineage>
</organism>
<feature type="compositionally biased region" description="Basic and acidic residues" evidence="1">
    <location>
        <begin position="1"/>
        <end position="11"/>
    </location>
</feature>
<keyword evidence="3" id="KW-1185">Reference proteome</keyword>
<name>A0A0P8WKE6_9CLOT</name>
<dbReference type="OrthoDB" id="9795125at2"/>
<dbReference type="InterPro" id="IPR022476">
    <property type="entry name" value="Spore_YabP/YqfC"/>
</dbReference>
<evidence type="ECO:0000256" key="1">
    <source>
        <dbReference type="SAM" id="MobiDB-lite"/>
    </source>
</evidence>
<proteinExistence type="predicted"/>
<evidence type="ECO:0000313" key="3">
    <source>
        <dbReference type="Proteomes" id="UP000050326"/>
    </source>
</evidence>